<comment type="caution">
    <text evidence="2">The sequence shown here is derived from an EMBL/GenBank/DDBJ whole genome shotgun (WGS) entry which is preliminary data.</text>
</comment>
<accession>A0A2D0N0D2</accession>
<gene>
    <name evidence="2" type="ORF">CRP01_34465</name>
</gene>
<dbReference type="OrthoDB" id="1164785at2"/>
<keyword evidence="3" id="KW-1185">Reference proteome</keyword>
<evidence type="ECO:0000313" key="3">
    <source>
        <dbReference type="Proteomes" id="UP000223913"/>
    </source>
</evidence>
<dbReference type="EMBL" id="PDUD01000046">
    <property type="protein sequence ID" value="PHN02012.1"/>
    <property type="molecule type" value="Genomic_DNA"/>
</dbReference>
<dbReference type="InterPro" id="IPR024983">
    <property type="entry name" value="CHAT_dom"/>
</dbReference>
<dbReference type="RefSeq" id="WP_099154635.1">
    <property type="nucleotide sequence ID" value="NZ_PDUD01000046.1"/>
</dbReference>
<evidence type="ECO:0000259" key="1">
    <source>
        <dbReference type="Pfam" id="PF12770"/>
    </source>
</evidence>
<protein>
    <recommendedName>
        <fullName evidence="1">CHAT domain-containing protein</fullName>
    </recommendedName>
</protein>
<proteinExistence type="predicted"/>
<reference evidence="2 3" key="1">
    <citation type="submission" date="2017-10" db="EMBL/GenBank/DDBJ databases">
        <title>The draft genome sequence of Lewinella nigricans NBRC 102662.</title>
        <authorList>
            <person name="Wang K."/>
        </authorList>
    </citation>
    <scope>NUCLEOTIDE SEQUENCE [LARGE SCALE GENOMIC DNA]</scope>
    <source>
        <strain evidence="2 3">NBRC 102662</strain>
    </source>
</reference>
<organism evidence="2 3">
    <name type="scientific">Flavilitoribacter nigricans (strain ATCC 23147 / DSM 23189 / NBRC 102662 / NCIMB 1420 / SS-2)</name>
    <name type="common">Lewinella nigricans</name>
    <dbReference type="NCBI Taxonomy" id="1122177"/>
    <lineage>
        <taxon>Bacteria</taxon>
        <taxon>Pseudomonadati</taxon>
        <taxon>Bacteroidota</taxon>
        <taxon>Saprospiria</taxon>
        <taxon>Saprospirales</taxon>
        <taxon>Lewinellaceae</taxon>
        <taxon>Flavilitoribacter</taxon>
    </lineage>
</organism>
<sequence length="594" mass="68519">MPLILLASANDESRPLPNLKEEHEEIEDLLSEGVKRKHYEVQLASSVAYSKIVKRIANFREELLVFHYSGHADQNTLLIDEKTIHGESIADLLGKCPNLQLVILNGCSTAGQVDRLLQLPSKPAVIATNVAIDDSSAKDFAIAFWRALSRQYCPLEEAFKWGMIAANQSDKGEVRGISPAKDEIQSENFWALFFPAEKKSRSRWKLPSTRIEIENQLAPNELLLEKLPEAFAAFDHKSYKKLKKINDFRNSNFIEYSEKKKKITRRNIIIKCLPAPISVQVEKLFCKSENRDIHQVFYDKPSTNRLRQLLLTYQTAMELPAFTMLAQLFDLLIQTESKIQIHKGQYETVNRFLSKPNKSSLLDIYFPTLQMVGEILEQHDMPLFIPELAEFILYNQADFQDAFEGLEKMRQRDLHELDSLETAQSCGEAEAMLACVLNHLSFLANYSMFYVRNISVLYNRHANPAKYLHNISKLTFRNREGIASDDKTLEHFFPRESVLLERKQKSDILDNYLNLAPFVIDENAYLSKKDRVKLHCFDHFESSGKTYTYKHIYDLDGQLLSVTEFELEREEPFAVEAVRLQFNKFRTLIQSAAS</sequence>
<name>A0A2D0N0D2_FLAN2</name>
<dbReference type="Proteomes" id="UP000223913">
    <property type="component" value="Unassembled WGS sequence"/>
</dbReference>
<feature type="domain" description="CHAT" evidence="1">
    <location>
        <begin position="14"/>
        <end position="194"/>
    </location>
</feature>
<dbReference type="AlphaFoldDB" id="A0A2D0N0D2"/>
<evidence type="ECO:0000313" key="2">
    <source>
        <dbReference type="EMBL" id="PHN02012.1"/>
    </source>
</evidence>
<dbReference type="Pfam" id="PF12770">
    <property type="entry name" value="CHAT"/>
    <property type="match status" value="1"/>
</dbReference>